<dbReference type="PANTHER" id="PTHR45962">
    <property type="entry name" value="N-FATTY-ACYL-AMINO ACID SYNTHASE/HYDROLASE PM20D1"/>
    <property type="match status" value="1"/>
</dbReference>
<feature type="signal peptide" evidence="6">
    <location>
        <begin position="1"/>
        <end position="24"/>
    </location>
</feature>
<dbReference type="PANTHER" id="PTHR45962:SF1">
    <property type="entry name" value="N-FATTY-ACYL-AMINO ACID SYNTHASE_HYDROLASE PM20D1"/>
    <property type="match status" value="1"/>
</dbReference>
<dbReference type="Proteomes" id="UP001158049">
    <property type="component" value="Unassembled WGS sequence"/>
</dbReference>
<evidence type="ECO:0000256" key="6">
    <source>
        <dbReference type="SAM" id="SignalP"/>
    </source>
</evidence>
<keyword evidence="9" id="KW-1185">Reference proteome</keyword>
<keyword evidence="6" id="KW-0732">Signal</keyword>
<evidence type="ECO:0000256" key="4">
    <source>
        <dbReference type="ARBA" id="ARBA00022801"/>
    </source>
</evidence>
<evidence type="ECO:0000259" key="7">
    <source>
        <dbReference type="Pfam" id="PF07687"/>
    </source>
</evidence>
<sequence>MKQTIKTCTAAAFLCAASWSVAQTAQPAAPAMPTMPALTPEQQRFHDIYKELVEINTTNSVGNNTEAARALQKHLLAAGFAAEDMQLFEPFPRKGNLVLRFKGNGSKKPVLLLAHIDVVEAKREDWKTDPFKLKEDDGYFTARGSSDDKAMAAAFVSVLSQLKREGYKPSRDIILALTADEELGDVPSNGAFWLVNNQRALIDADFGINEGGGGQLSNGKPILHRVQVAEKMYTTYKLDVRDVGGHSSLPTATNPMYDLAGALDRLGKYRFPVKLSEVTRSYFERSAQFETGQKAEDMKAVAGGSPSEASLDRLSATPLYNALLRTTCVATQVSAGHAENALPQSATAVVNCRILPHDDPAEVDATLRKVLGSQRINMVASNPPLKSPASPLRPDVTGTIEKLTAEMWPGVPVIPAMSTGATDSRFMRNAGIPMYGVSGLFSEPSDARAHGLDERIAITRLYDGREFMYRMVKTLAQ</sequence>
<dbReference type="EMBL" id="FXUL01000002">
    <property type="protein sequence ID" value="SMP49588.1"/>
    <property type="molecule type" value="Genomic_DNA"/>
</dbReference>
<keyword evidence="3" id="KW-0479">Metal-binding</keyword>
<dbReference type="InterPro" id="IPR047177">
    <property type="entry name" value="Pept_M20A"/>
</dbReference>
<protein>
    <submittedName>
        <fullName evidence="8">Acetylornithine deacetylase/Succinyl-diaminopimelate desuccinylase</fullName>
    </submittedName>
</protein>
<evidence type="ECO:0000256" key="1">
    <source>
        <dbReference type="ARBA" id="ARBA00006247"/>
    </source>
</evidence>
<proteinExistence type="inferred from homology"/>
<reference evidence="8 9" key="1">
    <citation type="submission" date="2017-05" db="EMBL/GenBank/DDBJ databases">
        <authorList>
            <person name="Varghese N."/>
            <person name="Submissions S."/>
        </authorList>
    </citation>
    <scope>NUCLEOTIDE SEQUENCE [LARGE SCALE GENOMIC DNA]</scope>
    <source>
        <strain evidence="8 9">DSM 26001</strain>
    </source>
</reference>
<evidence type="ECO:0000256" key="5">
    <source>
        <dbReference type="ARBA" id="ARBA00022833"/>
    </source>
</evidence>
<dbReference type="Pfam" id="PF01546">
    <property type="entry name" value="Peptidase_M20"/>
    <property type="match status" value="1"/>
</dbReference>
<dbReference type="InterPro" id="IPR002933">
    <property type="entry name" value="Peptidase_M20"/>
</dbReference>
<keyword evidence="2" id="KW-0645">Protease</keyword>
<dbReference type="InterPro" id="IPR011650">
    <property type="entry name" value="Peptidase_M20_dimer"/>
</dbReference>
<evidence type="ECO:0000256" key="3">
    <source>
        <dbReference type="ARBA" id="ARBA00022723"/>
    </source>
</evidence>
<dbReference type="Pfam" id="PF07687">
    <property type="entry name" value="M20_dimer"/>
    <property type="match status" value="1"/>
</dbReference>
<feature type="domain" description="Peptidase M20 dimerisation" evidence="7">
    <location>
        <begin position="229"/>
        <end position="373"/>
    </location>
</feature>
<dbReference type="NCBIfam" id="NF006596">
    <property type="entry name" value="PRK09133.1"/>
    <property type="match status" value="1"/>
</dbReference>
<evidence type="ECO:0000313" key="8">
    <source>
        <dbReference type="EMBL" id="SMP49588.1"/>
    </source>
</evidence>
<dbReference type="RefSeq" id="WP_283441080.1">
    <property type="nucleotide sequence ID" value="NZ_FXUL01000002.1"/>
</dbReference>
<dbReference type="PROSITE" id="PS00758">
    <property type="entry name" value="ARGE_DAPE_CPG2_1"/>
    <property type="match status" value="1"/>
</dbReference>
<dbReference type="Gene3D" id="1.10.150.900">
    <property type="match status" value="1"/>
</dbReference>
<comment type="caution">
    <text evidence="8">The sequence shown here is derived from an EMBL/GenBank/DDBJ whole genome shotgun (WGS) entry which is preliminary data.</text>
</comment>
<organism evidence="8 9">
    <name type="scientific">Noviherbaspirillum suwonense</name>
    <dbReference type="NCBI Taxonomy" id="1224511"/>
    <lineage>
        <taxon>Bacteria</taxon>
        <taxon>Pseudomonadati</taxon>
        <taxon>Pseudomonadota</taxon>
        <taxon>Betaproteobacteria</taxon>
        <taxon>Burkholderiales</taxon>
        <taxon>Oxalobacteraceae</taxon>
        <taxon>Noviherbaspirillum</taxon>
    </lineage>
</organism>
<dbReference type="Gene3D" id="3.40.630.10">
    <property type="entry name" value="Zn peptidases"/>
    <property type="match status" value="1"/>
</dbReference>
<comment type="similarity">
    <text evidence="1">Belongs to the peptidase M20A family.</text>
</comment>
<gene>
    <name evidence="8" type="ORF">SAMN06295970_102277</name>
</gene>
<dbReference type="Gene3D" id="3.30.70.360">
    <property type="match status" value="1"/>
</dbReference>
<dbReference type="InterPro" id="IPR036264">
    <property type="entry name" value="Bact_exopeptidase_dim_dom"/>
</dbReference>
<name>A0ABY1PZF1_9BURK</name>
<feature type="chain" id="PRO_5046957147" evidence="6">
    <location>
        <begin position="25"/>
        <end position="477"/>
    </location>
</feature>
<keyword evidence="4" id="KW-0378">Hydrolase</keyword>
<keyword evidence="5" id="KW-0862">Zinc</keyword>
<dbReference type="SUPFAM" id="SSF55031">
    <property type="entry name" value="Bacterial exopeptidase dimerisation domain"/>
    <property type="match status" value="1"/>
</dbReference>
<dbReference type="SUPFAM" id="SSF53187">
    <property type="entry name" value="Zn-dependent exopeptidases"/>
    <property type="match status" value="1"/>
</dbReference>
<accession>A0ABY1PZF1</accession>
<evidence type="ECO:0000256" key="2">
    <source>
        <dbReference type="ARBA" id="ARBA00022670"/>
    </source>
</evidence>
<dbReference type="PROSITE" id="PS00759">
    <property type="entry name" value="ARGE_DAPE_CPG2_2"/>
    <property type="match status" value="1"/>
</dbReference>
<evidence type="ECO:0000313" key="9">
    <source>
        <dbReference type="Proteomes" id="UP001158049"/>
    </source>
</evidence>
<dbReference type="InterPro" id="IPR001261">
    <property type="entry name" value="ArgE/DapE_CS"/>
</dbReference>